<evidence type="ECO:0000313" key="2">
    <source>
        <dbReference type="EMBL" id="EJJ06851.1"/>
    </source>
</evidence>
<proteinExistence type="predicted"/>
<feature type="compositionally biased region" description="Basic residues" evidence="1">
    <location>
        <begin position="178"/>
        <end position="192"/>
    </location>
</feature>
<feature type="compositionally biased region" description="Low complexity" evidence="1">
    <location>
        <begin position="195"/>
        <end position="206"/>
    </location>
</feature>
<feature type="region of interest" description="Disordered" evidence="1">
    <location>
        <begin position="1"/>
        <end position="113"/>
    </location>
</feature>
<feature type="compositionally biased region" description="Basic residues" evidence="1">
    <location>
        <begin position="18"/>
        <end position="35"/>
    </location>
</feature>
<protein>
    <submittedName>
        <fullName evidence="2">Uncharacterized protein</fullName>
    </submittedName>
</protein>
<feature type="compositionally biased region" description="Basic and acidic residues" evidence="1">
    <location>
        <begin position="52"/>
        <end position="69"/>
    </location>
</feature>
<comment type="caution">
    <text evidence="2">The sequence shown here is derived from an EMBL/GenBank/DDBJ whole genome shotgun (WGS) entry which is preliminary data.</text>
</comment>
<feature type="compositionally biased region" description="Basic residues" evidence="1">
    <location>
        <begin position="151"/>
        <end position="164"/>
    </location>
</feature>
<feature type="compositionally biased region" description="Basic residues" evidence="1">
    <location>
        <begin position="210"/>
        <end position="239"/>
    </location>
</feature>
<dbReference type="HOGENOM" id="CLU_1011595_0_0_11"/>
<evidence type="ECO:0000256" key="1">
    <source>
        <dbReference type="SAM" id="MobiDB-lite"/>
    </source>
</evidence>
<organism evidence="2">
    <name type="scientific">Streptomyces auratus AGR0001</name>
    <dbReference type="NCBI Taxonomy" id="1160718"/>
    <lineage>
        <taxon>Bacteria</taxon>
        <taxon>Bacillati</taxon>
        <taxon>Actinomycetota</taxon>
        <taxon>Actinomycetes</taxon>
        <taxon>Kitasatosporales</taxon>
        <taxon>Streptomycetaceae</taxon>
        <taxon>Streptomyces</taxon>
    </lineage>
</organism>
<dbReference type="AlphaFoldDB" id="J1ZYH4"/>
<dbReference type="eggNOG" id="ENOG50321RP">
    <property type="taxonomic scope" value="Bacteria"/>
</dbReference>
<sequence length="275" mass="32056">MDRPRGPARRLPPVGTPRRAHPRPARRGGRRRRLPARPQPVARRPPHRHHSRTDGLGRRERLSRPDGRHRLLPGPGQRRTGRHADRQVPRTHRPLARTDQPARALPHRDRPGSAHLLRLPAVQHERVLPARHAGGGSGHGAAELLRRRLVRRSGQRHPGRHRRPRDPPGPLAVDQARRFRQRHPHLRLHRNRAQPGLGPHRPGPGLRLPPPRRRHRHRRQQRRRGSRRARLPGRRRQSLRRPGGGALPRLPPRRHRRPRRTRPSRGRHPHRPPRP</sequence>
<name>J1ZYH4_9ACTN</name>
<feature type="compositionally biased region" description="Basic residues" evidence="1">
    <location>
        <begin position="251"/>
        <end position="275"/>
    </location>
</feature>
<feature type="region of interest" description="Disordered" evidence="1">
    <location>
        <begin position="151"/>
        <end position="275"/>
    </location>
</feature>
<accession>J1ZYH4</accession>
<reference evidence="2" key="1">
    <citation type="journal article" date="2012" name="J. Bacteriol.">
        <title>Genome Sequence of Streptomyces auratus Strain AGR0001, a Phoslactomycin-Producing Actinomycete.</title>
        <authorList>
            <person name="Han X."/>
            <person name="Li M."/>
            <person name="Ding Z."/>
            <person name="Zhao J."/>
            <person name="Ji K."/>
            <person name="Wen M."/>
            <person name="Lu T."/>
        </authorList>
    </citation>
    <scope>NUCLEOTIDE SEQUENCE [LARGE SCALE GENOMIC DNA]</scope>
    <source>
        <strain evidence="2">AGR0001</strain>
    </source>
</reference>
<dbReference type="EMBL" id="AJGV01000076">
    <property type="protein sequence ID" value="EJJ06851.1"/>
    <property type="molecule type" value="Genomic_DNA"/>
</dbReference>
<gene>
    <name evidence="2" type="ORF">SU9_11713</name>
</gene>